<dbReference type="STRING" id="1631249.BQ8794_140180"/>
<sequence>MGGDRPRRGLCPCRTSVHNAEPYRAGLSVQELGVDDRPAMSSIDAGITGGIEAAAFGPRHDWP</sequence>
<dbReference type="Proteomes" id="UP000188388">
    <property type="component" value="Unassembled WGS sequence"/>
</dbReference>
<gene>
    <name evidence="1" type="ORF">BQ8794_140180</name>
</gene>
<dbReference type="AlphaFoldDB" id="A0A1R3V6P2"/>
<proteinExistence type="predicted"/>
<name>A0A1R3V6P2_9HYPH</name>
<reference evidence="2" key="1">
    <citation type="submission" date="2017-01" db="EMBL/GenBank/DDBJ databases">
        <authorList>
            <person name="Brunel B."/>
        </authorList>
    </citation>
    <scope>NUCLEOTIDE SEQUENCE [LARGE SCALE GENOMIC DNA]</scope>
</reference>
<evidence type="ECO:0000313" key="1">
    <source>
        <dbReference type="EMBL" id="SIT54035.1"/>
    </source>
</evidence>
<accession>A0A1R3V6P2</accession>
<organism evidence="1 2">
    <name type="scientific">Mesorhizobium prunaredense</name>
    <dbReference type="NCBI Taxonomy" id="1631249"/>
    <lineage>
        <taxon>Bacteria</taxon>
        <taxon>Pseudomonadati</taxon>
        <taxon>Pseudomonadota</taxon>
        <taxon>Alphaproteobacteria</taxon>
        <taxon>Hyphomicrobiales</taxon>
        <taxon>Phyllobacteriaceae</taxon>
        <taxon>Mesorhizobium</taxon>
    </lineage>
</organism>
<dbReference type="EMBL" id="FTPD01000006">
    <property type="protein sequence ID" value="SIT54035.1"/>
    <property type="molecule type" value="Genomic_DNA"/>
</dbReference>
<evidence type="ECO:0000313" key="2">
    <source>
        <dbReference type="Proteomes" id="UP000188388"/>
    </source>
</evidence>
<keyword evidence="2" id="KW-1185">Reference proteome</keyword>
<protein>
    <submittedName>
        <fullName evidence="1">Uncharacterized protein</fullName>
    </submittedName>
</protein>